<dbReference type="InterPro" id="IPR036388">
    <property type="entry name" value="WH-like_DNA-bd_sf"/>
</dbReference>
<evidence type="ECO:0000256" key="4">
    <source>
        <dbReference type="ARBA" id="ARBA00023163"/>
    </source>
</evidence>
<dbReference type="Proteomes" id="UP000044377">
    <property type="component" value="Unassembled WGS sequence"/>
</dbReference>
<feature type="domain" description="HTH lysR-type" evidence="5">
    <location>
        <begin position="1"/>
        <end position="59"/>
    </location>
</feature>
<dbReference type="OrthoDB" id="9786526at2"/>
<dbReference type="CDD" id="cd08472">
    <property type="entry name" value="PBP2_CrgA_like_3"/>
    <property type="match status" value="1"/>
</dbReference>
<keyword evidence="4" id="KW-0804">Transcription</keyword>
<dbReference type="Gene3D" id="1.10.10.10">
    <property type="entry name" value="Winged helix-like DNA-binding domain superfamily/Winged helix DNA-binding domain"/>
    <property type="match status" value="1"/>
</dbReference>
<dbReference type="STRING" id="1109412.BN1221_00824c"/>
<dbReference type="EMBL" id="CGIG01000001">
    <property type="protein sequence ID" value="CPR14413.1"/>
    <property type="molecule type" value="Genomic_DNA"/>
</dbReference>
<evidence type="ECO:0000313" key="6">
    <source>
        <dbReference type="EMBL" id="CPR14413.1"/>
    </source>
</evidence>
<evidence type="ECO:0000256" key="2">
    <source>
        <dbReference type="ARBA" id="ARBA00023015"/>
    </source>
</evidence>
<name>A0A0G4JR92_9GAMM</name>
<sequence length="302" mass="34225">MDQIQAMRIFVRIAELGSFSRAAEMLSLPRATVSHTIKQLESRLGARLLQRTTRQVQITDEGQIYYQRCTQLLAEIEETDALFTQHRRQPVGNVRVDMPHSLAREVVIPALGEFYQRYPHITLSLSANDSAINVVREGVDCVLRAWQMTDDSLATLHLPALPQITCASARYLAEFGIPASLDDLSSHQMVGYFSLRSGQRYPLEFMHNGERTIHTLPSKLDVSGVDAYIAACRADLGLIQATRAGLQRWLDSGELVEIIKDMPPPDMQFYVMYPPGRFLAPRIRVFIEWLNELFTRPPSALR</sequence>
<dbReference type="PANTHER" id="PTHR30537">
    <property type="entry name" value="HTH-TYPE TRANSCRIPTIONAL REGULATOR"/>
    <property type="match status" value="1"/>
</dbReference>
<evidence type="ECO:0000259" key="5">
    <source>
        <dbReference type="PROSITE" id="PS50931"/>
    </source>
</evidence>
<keyword evidence="7" id="KW-1185">Reference proteome</keyword>
<dbReference type="Pfam" id="PF03466">
    <property type="entry name" value="LysR_substrate"/>
    <property type="match status" value="1"/>
</dbReference>
<comment type="similarity">
    <text evidence="1">Belongs to the LysR transcriptional regulatory family.</text>
</comment>
<gene>
    <name evidence="6" type="ORF">BN1221_00824c</name>
</gene>
<dbReference type="InterPro" id="IPR036390">
    <property type="entry name" value="WH_DNA-bd_sf"/>
</dbReference>
<accession>A0A0G4JR92</accession>
<keyword evidence="2" id="KW-0805">Transcription regulation</keyword>
<keyword evidence="3" id="KW-0238">DNA-binding</keyword>
<dbReference type="AlphaFoldDB" id="A0A0G4JR92"/>
<dbReference type="PANTHER" id="PTHR30537:SF72">
    <property type="entry name" value="LYSR FAMILY TRANSCRIPTIONAL REGULATOR"/>
    <property type="match status" value="1"/>
</dbReference>
<dbReference type="FunFam" id="1.10.10.10:FF:000001">
    <property type="entry name" value="LysR family transcriptional regulator"/>
    <property type="match status" value="1"/>
</dbReference>
<dbReference type="InterPro" id="IPR058163">
    <property type="entry name" value="LysR-type_TF_proteobact-type"/>
</dbReference>
<dbReference type="Pfam" id="PF00126">
    <property type="entry name" value="HTH_1"/>
    <property type="match status" value="1"/>
</dbReference>
<evidence type="ECO:0000313" key="7">
    <source>
        <dbReference type="Proteomes" id="UP000044377"/>
    </source>
</evidence>
<reference evidence="7" key="1">
    <citation type="submission" date="2015-01" db="EMBL/GenBank/DDBJ databases">
        <authorList>
            <person name="Paterson Steve"/>
        </authorList>
    </citation>
    <scope>NUCLEOTIDE SEQUENCE [LARGE SCALE GENOMIC DNA]</scope>
    <source>
        <strain evidence="7">OBR1</strain>
    </source>
</reference>
<dbReference type="GO" id="GO:0003700">
    <property type="term" value="F:DNA-binding transcription factor activity"/>
    <property type="evidence" value="ECO:0007669"/>
    <property type="project" value="InterPro"/>
</dbReference>
<dbReference type="Gene3D" id="3.40.190.290">
    <property type="match status" value="1"/>
</dbReference>
<protein>
    <submittedName>
        <fullName evidence="6">Transcriptional regulator, MerR family</fullName>
    </submittedName>
</protein>
<dbReference type="GO" id="GO:0043565">
    <property type="term" value="F:sequence-specific DNA binding"/>
    <property type="evidence" value="ECO:0007669"/>
    <property type="project" value="TreeGrafter"/>
</dbReference>
<organism evidence="6 7">
    <name type="scientific">Brenneria goodwinii</name>
    <dbReference type="NCBI Taxonomy" id="1109412"/>
    <lineage>
        <taxon>Bacteria</taxon>
        <taxon>Pseudomonadati</taxon>
        <taxon>Pseudomonadota</taxon>
        <taxon>Gammaproteobacteria</taxon>
        <taxon>Enterobacterales</taxon>
        <taxon>Pectobacteriaceae</taxon>
        <taxon>Brenneria</taxon>
    </lineage>
</organism>
<dbReference type="PROSITE" id="PS50931">
    <property type="entry name" value="HTH_LYSR"/>
    <property type="match status" value="1"/>
</dbReference>
<proteinExistence type="inferred from homology"/>
<dbReference type="RefSeq" id="WP_048636235.1">
    <property type="nucleotide sequence ID" value="NZ_CGIG01000001.1"/>
</dbReference>
<dbReference type="SUPFAM" id="SSF46785">
    <property type="entry name" value="Winged helix' DNA-binding domain"/>
    <property type="match status" value="1"/>
</dbReference>
<dbReference type="GO" id="GO:0006351">
    <property type="term" value="P:DNA-templated transcription"/>
    <property type="evidence" value="ECO:0007669"/>
    <property type="project" value="TreeGrafter"/>
</dbReference>
<dbReference type="InterPro" id="IPR000847">
    <property type="entry name" value="LysR_HTH_N"/>
</dbReference>
<dbReference type="SUPFAM" id="SSF53850">
    <property type="entry name" value="Periplasmic binding protein-like II"/>
    <property type="match status" value="1"/>
</dbReference>
<dbReference type="InterPro" id="IPR005119">
    <property type="entry name" value="LysR_subst-bd"/>
</dbReference>
<evidence type="ECO:0000256" key="1">
    <source>
        <dbReference type="ARBA" id="ARBA00009437"/>
    </source>
</evidence>
<evidence type="ECO:0000256" key="3">
    <source>
        <dbReference type="ARBA" id="ARBA00023125"/>
    </source>
</evidence>